<dbReference type="RefSeq" id="WP_154177523.1">
    <property type="nucleotide sequence ID" value="NZ_WJXZ01000014.1"/>
</dbReference>
<name>A0A7K0ERU7_9BACT</name>
<dbReference type="SUPFAM" id="SSF48230">
    <property type="entry name" value="Chondroitin AC/alginate lyase"/>
    <property type="match status" value="1"/>
</dbReference>
<evidence type="ECO:0000259" key="5">
    <source>
        <dbReference type="Pfam" id="PF07940"/>
    </source>
</evidence>
<keyword evidence="3" id="KW-0574">Periplasm</keyword>
<dbReference type="PANTHER" id="PTHR39210:SF1">
    <property type="entry name" value="HEPARIN-SULFATE LYASE"/>
    <property type="match status" value="1"/>
</dbReference>
<feature type="domain" description="Heparinase II/III-like C-terminal" evidence="5">
    <location>
        <begin position="400"/>
        <end position="602"/>
    </location>
</feature>
<evidence type="ECO:0000256" key="4">
    <source>
        <dbReference type="ARBA" id="ARBA00023239"/>
    </source>
</evidence>
<proteinExistence type="predicted"/>
<dbReference type="PANTHER" id="PTHR39210">
    <property type="entry name" value="HEPARIN-SULFATE LYASE"/>
    <property type="match status" value="1"/>
</dbReference>
<keyword evidence="4" id="KW-0456">Lyase</keyword>
<comment type="subcellular location">
    <subcellularLocation>
        <location evidence="1">Periplasm</location>
    </subcellularLocation>
</comment>
<protein>
    <recommendedName>
        <fullName evidence="9">Heparinase</fullName>
    </recommendedName>
</protein>
<keyword evidence="8" id="KW-1185">Reference proteome</keyword>
<reference evidence="7 8" key="1">
    <citation type="journal article" date="2018" name="Antonie Van Leeuwenhoek">
        <title>Larkinella terrae sp. nov., isolated from soil on Jeju Island, South Korea.</title>
        <authorList>
            <person name="Ten L.N."/>
            <person name="Jeon J."/>
            <person name="Park S.J."/>
            <person name="Park S."/>
            <person name="Lee S.Y."/>
            <person name="Kim M.K."/>
            <person name="Jung H.Y."/>
        </authorList>
    </citation>
    <scope>NUCLEOTIDE SEQUENCE [LARGE SCALE GENOMIC DNA]</scope>
    <source>
        <strain evidence="7 8">KCTC 52001</strain>
    </source>
</reference>
<dbReference type="GO" id="GO:0016829">
    <property type="term" value="F:lyase activity"/>
    <property type="evidence" value="ECO:0007669"/>
    <property type="project" value="UniProtKB-KW"/>
</dbReference>
<evidence type="ECO:0000256" key="1">
    <source>
        <dbReference type="ARBA" id="ARBA00004418"/>
    </source>
</evidence>
<sequence length="651" mass="75665">MLNRYHWFYYRLRSLSTAEVRFRLRQYLQRQTDKQLVGWKATVTLSSWPDSVLAIHTDHLPTLTFPLEHKIFDHTLDYSYPIDWHLDIGTNKRFPLTYTREINIHNEAYGNAKYVWEVNRFLFLPVLALRYRNTADPRELSRLIAIISSWVKANPYLTGVNWYSNMEVNIRLINWFVCWNILDASVLAKADPVFQRFAESIWLPIIYQHCTYSRNNLPLHAAANNQLIAGYAGLFIASSFWNFPESVAWSAFAKTGLEQEMQRQHSPEGINREEAADYIQFTADLFLIAYVTGLRTKNPFSALYLNQLENIFSYIGHSLDEQGNFPQYGDEGIGRLWTLNEQVPFNNFRSLLTSAAILFGDPVSKQRSNGFDLKNRLLFGNEGLQKFNSISAKETTLSSRFYPLEGHYILRKQETDKNEIYIHFNAAPLGYQASAAHGHADALSFIMHIDGQPFFVDSGTYFQHASDWRRYFVSTRAHNTVCIDYQNQAYQDEDLRWLNHYDVTIQKAESNKHSDEISASHNGYNRIGCSHQRQMEFDKLTNRLLIHDQIDSKHGSNHTVEVLFHVHPSVRFRAKSRNHFVLSHPQTKRLVVLQIDPSLQVEVVNGQMHPTLLGWYSSEIYQKQATCVFRAFLTTGAEKRVELKHQIMVQS</sequence>
<dbReference type="Pfam" id="PF07940">
    <property type="entry name" value="Hepar_II_III_C"/>
    <property type="match status" value="1"/>
</dbReference>
<evidence type="ECO:0000256" key="3">
    <source>
        <dbReference type="ARBA" id="ARBA00022764"/>
    </source>
</evidence>
<dbReference type="InterPro" id="IPR031680">
    <property type="entry name" value="Hepar_II_III_N"/>
</dbReference>
<evidence type="ECO:0000256" key="2">
    <source>
        <dbReference type="ARBA" id="ARBA00022729"/>
    </source>
</evidence>
<organism evidence="7 8">
    <name type="scientific">Larkinella terrae</name>
    <dbReference type="NCBI Taxonomy" id="2025311"/>
    <lineage>
        <taxon>Bacteria</taxon>
        <taxon>Pseudomonadati</taxon>
        <taxon>Bacteroidota</taxon>
        <taxon>Cytophagia</taxon>
        <taxon>Cytophagales</taxon>
        <taxon>Spirosomataceae</taxon>
        <taxon>Larkinella</taxon>
    </lineage>
</organism>
<evidence type="ECO:0000313" key="7">
    <source>
        <dbReference type="EMBL" id="MRS64158.1"/>
    </source>
</evidence>
<dbReference type="InterPro" id="IPR008929">
    <property type="entry name" value="Chondroitin_lyas"/>
</dbReference>
<evidence type="ECO:0000259" key="6">
    <source>
        <dbReference type="Pfam" id="PF16889"/>
    </source>
</evidence>
<dbReference type="Pfam" id="PF16889">
    <property type="entry name" value="Hepar_II_III_N"/>
    <property type="match status" value="1"/>
</dbReference>
<dbReference type="Gene3D" id="1.50.10.100">
    <property type="entry name" value="Chondroitin AC/alginate lyase"/>
    <property type="match status" value="1"/>
</dbReference>
<evidence type="ECO:0000313" key="8">
    <source>
        <dbReference type="Proteomes" id="UP000441754"/>
    </source>
</evidence>
<dbReference type="OrthoDB" id="7335480at2"/>
<dbReference type="EMBL" id="WJXZ01000014">
    <property type="protein sequence ID" value="MRS64158.1"/>
    <property type="molecule type" value="Genomic_DNA"/>
</dbReference>
<feature type="domain" description="Heparin-sulfate lyase N-terminal" evidence="6">
    <location>
        <begin position="95"/>
        <end position="317"/>
    </location>
</feature>
<dbReference type="Gene3D" id="2.70.98.70">
    <property type="match status" value="1"/>
</dbReference>
<dbReference type="GO" id="GO:0042597">
    <property type="term" value="C:periplasmic space"/>
    <property type="evidence" value="ECO:0007669"/>
    <property type="project" value="UniProtKB-SubCell"/>
</dbReference>
<gene>
    <name evidence="7" type="ORF">GJJ30_22865</name>
</gene>
<dbReference type="AlphaFoldDB" id="A0A7K0ERU7"/>
<keyword evidence="2" id="KW-0732">Signal</keyword>
<dbReference type="Proteomes" id="UP000441754">
    <property type="component" value="Unassembled WGS sequence"/>
</dbReference>
<accession>A0A7K0ERU7</accession>
<evidence type="ECO:0008006" key="9">
    <source>
        <dbReference type="Google" id="ProtNLM"/>
    </source>
</evidence>
<dbReference type="InterPro" id="IPR012480">
    <property type="entry name" value="Hepar_II_III_C"/>
</dbReference>
<comment type="caution">
    <text evidence="7">The sequence shown here is derived from an EMBL/GenBank/DDBJ whole genome shotgun (WGS) entry which is preliminary data.</text>
</comment>